<evidence type="ECO:0000313" key="2">
    <source>
        <dbReference type="Proteomes" id="UP001202328"/>
    </source>
</evidence>
<sequence length="74" mass="8524">MMYYRKQLCPRAIWKGFSDMEATLSAKEAFETQDFELHEAPRVADVVETLKEGRVHTDYSNLVKADDNGKDKVV</sequence>
<evidence type="ECO:0000313" key="1">
    <source>
        <dbReference type="EMBL" id="KAI3924889.1"/>
    </source>
</evidence>
<reference evidence="1" key="1">
    <citation type="submission" date="2022-04" db="EMBL/GenBank/DDBJ databases">
        <title>A functionally conserved STORR gene fusion in Papaver species that diverged 16.8 million years ago.</title>
        <authorList>
            <person name="Catania T."/>
        </authorList>
    </citation>
    <scope>NUCLEOTIDE SEQUENCE</scope>
    <source>
        <strain evidence="1">S-188037</strain>
    </source>
</reference>
<name>A0AAD4SWX4_9MAGN</name>
<organism evidence="1 2">
    <name type="scientific">Papaver atlanticum</name>
    <dbReference type="NCBI Taxonomy" id="357466"/>
    <lineage>
        <taxon>Eukaryota</taxon>
        <taxon>Viridiplantae</taxon>
        <taxon>Streptophyta</taxon>
        <taxon>Embryophyta</taxon>
        <taxon>Tracheophyta</taxon>
        <taxon>Spermatophyta</taxon>
        <taxon>Magnoliopsida</taxon>
        <taxon>Ranunculales</taxon>
        <taxon>Papaveraceae</taxon>
        <taxon>Papaveroideae</taxon>
        <taxon>Papaver</taxon>
    </lineage>
</organism>
<dbReference type="AlphaFoldDB" id="A0AAD4SWX4"/>
<accession>A0AAD4SWX4</accession>
<dbReference type="EMBL" id="JAJJMB010008256">
    <property type="protein sequence ID" value="KAI3924889.1"/>
    <property type="molecule type" value="Genomic_DNA"/>
</dbReference>
<keyword evidence="2" id="KW-1185">Reference proteome</keyword>
<gene>
    <name evidence="1" type="ORF">MKW98_031140</name>
</gene>
<protein>
    <submittedName>
        <fullName evidence="1">Uncharacterized protein</fullName>
    </submittedName>
</protein>
<proteinExistence type="predicted"/>
<dbReference type="Proteomes" id="UP001202328">
    <property type="component" value="Unassembled WGS sequence"/>
</dbReference>
<comment type="caution">
    <text evidence="1">The sequence shown here is derived from an EMBL/GenBank/DDBJ whole genome shotgun (WGS) entry which is preliminary data.</text>
</comment>